<feature type="domain" description="Aminomethyltransferase C-terminal" evidence="5">
    <location>
        <begin position="731"/>
        <end position="815"/>
    </location>
</feature>
<evidence type="ECO:0000256" key="1">
    <source>
        <dbReference type="ARBA" id="ARBA00008609"/>
    </source>
</evidence>
<dbReference type="SUPFAM" id="SSF103025">
    <property type="entry name" value="Folate-binding domain"/>
    <property type="match status" value="1"/>
</dbReference>
<dbReference type="Gene3D" id="3.50.50.60">
    <property type="entry name" value="FAD/NAD(P)-binding domain"/>
    <property type="match status" value="1"/>
</dbReference>
<dbReference type="InterPro" id="IPR028896">
    <property type="entry name" value="GcvT/YgfZ/DmdA"/>
</dbReference>
<dbReference type="PANTHER" id="PTHR43757:SF11">
    <property type="entry name" value="SARCOSINE DEHYDROGENASE"/>
    <property type="match status" value="1"/>
</dbReference>
<dbReference type="SUPFAM" id="SSF101790">
    <property type="entry name" value="Aminomethyltransferase beta-barrel domain"/>
    <property type="match status" value="1"/>
</dbReference>
<keyword evidence="2 7" id="KW-0560">Oxidoreductase</keyword>
<dbReference type="EMBL" id="JACICB010000030">
    <property type="protein sequence ID" value="MBB3709476.1"/>
    <property type="molecule type" value="Genomic_DNA"/>
</dbReference>
<evidence type="ECO:0000313" key="7">
    <source>
        <dbReference type="EMBL" id="MBB3709476.1"/>
    </source>
</evidence>
<dbReference type="Pfam" id="PF16350">
    <property type="entry name" value="FAO_M"/>
    <property type="match status" value="1"/>
</dbReference>
<dbReference type="PANTHER" id="PTHR43757">
    <property type="entry name" value="AMINOMETHYLTRANSFERASE"/>
    <property type="match status" value="1"/>
</dbReference>
<protein>
    <submittedName>
        <fullName evidence="7">4-methylaminobutanoate oxidase (Formaldehyde-forming)</fullName>
        <ecNumber evidence="7">1.5.3.19</ecNumber>
    </submittedName>
</protein>
<name>A0ABR6HFZ1_AMIAI</name>
<dbReference type="Gene3D" id="3.30.9.10">
    <property type="entry name" value="D-Amino Acid Oxidase, subunit A, domain 2"/>
    <property type="match status" value="1"/>
</dbReference>
<dbReference type="Pfam" id="PF08669">
    <property type="entry name" value="GCV_T_C"/>
    <property type="match status" value="1"/>
</dbReference>
<dbReference type="InterPro" id="IPR027266">
    <property type="entry name" value="TrmE/GcvT-like"/>
</dbReference>
<evidence type="ECO:0000259" key="6">
    <source>
        <dbReference type="Pfam" id="PF16350"/>
    </source>
</evidence>
<evidence type="ECO:0000259" key="3">
    <source>
        <dbReference type="Pfam" id="PF01266"/>
    </source>
</evidence>
<dbReference type="EC" id="1.5.3.19" evidence="7"/>
<dbReference type="GO" id="GO:0102317">
    <property type="term" value="F:4-methylaminobutyrate oxidase (demethylating) activity"/>
    <property type="evidence" value="ECO:0007669"/>
    <property type="project" value="UniProtKB-EC"/>
</dbReference>
<dbReference type="InterPro" id="IPR013977">
    <property type="entry name" value="GcvT_C"/>
</dbReference>
<dbReference type="Gene3D" id="2.40.30.110">
    <property type="entry name" value="Aminomethyltransferase beta-barrel domains"/>
    <property type="match status" value="1"/>
</dbReference>
<keyword evidence="8" id="KW-1185">Reference proteome</keyword>
<evidence type="ECO:0000259" key="4">
    <source>
        <dbReference type="Pfam" id="PF01571"/>
    </source>
</evidence>
<feature type="domain" description="GCVT N-terminal" evidence="4">
    <location>
        <begin position="434"/>
        <end position="711"/>
    </location>
</feature>
<dbReference type="InterPro" id="IPR036188">
    <property type="entry name" value="FAD/NAD-bd_sf"/>
</dbReference>
<comment type="caution">
    <text evidence="7">The sequence shown here is derived from an EMBL/GenBank/DDBJ whole genome shotgun (WGS) entry which is preliminary data.</text>
</comment>
<proteinExistence type="inferred from homology"/>
<dbReference type="InterPro" id="IPR032503">
    <property type="entry name" value="FAO_M"/>
</dbReference>
<dbReference type="Pfam" id="PF01571">
    <property type="entry name" value="GCV_T"/>
    <property type="match status" value="1"/>
</dbReference>
<dbReference type="SUPFAM" id="SSF54373">
    <property type="entry name" value="FAD-linked reductases, C-terminal domain"/>
    <property type="match status" value="1"/>
</dbReference>
<dbReference type="Proteomes" id="UP000577697">
    <property type="component" value="Unassembled WGS sequence"/>
</dbReference>
<organism evidence="7 8">
    <name type="scientific">Aminobacter aminovorans</name>
    <name type="common">Chelatobacter heintzii</name>
    <dbReference type="NCBI Taxonomy" id="83263"/>
    <lineage>
        <taxon>Bacteria</taxon>
        <taxon>Pseudomonadati</taxon>
        <taxon>Pseudomonadota</taxon>
        <taxon>Alphaproteobacteria</taxon>
        <taxon>Hyphomicrobiales</taxon>
        <taxon>Phyllobacteriaceae</taxon>
        <taxon>Aminobacter</taxon>
    </lineage>
</organism>
<dbReference type="Pfam" id="PF01266">
    <property type="entry name" value="DAO"/>
    <property type="match status" value="1"/>
</dbReference>
<evidence type="ECO:0000256" key="2">
    <source>
        <dbReference type="ARBA" id="ARBA00023002"/>
    </source>
</evidence>
<gene>
    <name evidence="7" type="ORF">FHS67_005828</name>
</gene>
<dbReference type="InterPro" id="IPR006076">
    <property type="entry name" value="FAD-dep_OxRdtase"/>
</dbReference>
<dbReference type="Gene3D" id="3.30.70.1400">
    <property type="entry name" value="Aminomethyltransferase beta-barrel domains"/>
    <property type="match status" value="1"/>
</dbReference>
<reference evidence="7 8" key="1">
    <citation type="submission" date="2020-08" db="EMBL/GenBank/DDBJ databases">
        <title>Genomic Encyclopedia of Type Strains, Phase IV (KMG-IV): sequencing the most valuable type-strain genomes for metagenomic binning, comparative biology and taxonomic classification.</title>
        <authorList>
            <person name="Goeker M."/>
        </authorList>
    </citation>
    <scope>NUCLEOTIDE SEQUENCE [LARGE SCALE GENOMIC DNA]</scope>
    <source>
        <strain evidence="7 8">DSM 10368</strain>
    </source>
</reference>
<sequence>MEHGLGTVPHRPLPSHAQIVVIGGGIIGCSTAYHLARDHKADVILLEQGKLTSGSTWHAAGLVGQLRSSASITRVLKYSVELYKGLEAETGLATGWKMTGCLRLATNQDRWTEYKRLATTAKSFGMDMQLVSPEEVKRMWPLMDTSDLVGASWLPTDGQASPSDITQSLAKGARMHGAKLFENVRVTGFEMKDGRILKVKTDQGDVACDKVVNCAGQWARQVGAMAGINVPLQPVKHQYIITEKLPGLATDAPTLRDPDRRTYFKEEVGGLVMGGYEPNPQGWTTDDVPNDWEFRLFDDDFDHFEQHMVQAIERVPGLADVGVKQMINGPESFTPDGNFILGVAPECSNMFVGAGFNAFGIASGGGAGWVLAQWVVDGEAPLDLWVVDISRFSGLHRDRQWVSDRTLEAYGKHYTIGYPHEEYASGRPYIVSPLYERLKKHRAVFGSKLGWERPNWFAPDGMEAKDVYAMGRQNWFEPVGDEHRHVRQAVGVFDQSSFAKYEMTGKDAQRALDFICANDVAKPVGRLTYTQLLNTRGGIEADLTVARLADDKFYVVTGTGFRTHDLAWIGDHIPAGLDAKLVDVTEQFGTLSLMGPNARKVLEAVTDSDVSNAAFPFGHVREIVIAGATVRALRVTYVGELGWEMHVPIGATGEVFDALMAAGKPHGIRPVGYRALESLRLEKGYRAWGSDITPNDTPFEAGLGWAVKLRKDTDFLGRKALEKLGDAAPTKRLACFTVDDKDVVLLGRETILRDGQSVGYLTSGGYGYTVGKNIGFGYVRNTGGVDDAFLAGGSYELVVAMERVPANIHMEPLFDPAAARVKA</sequence>
<feature type="domain" description="FAD dependent oxidoreductase central" evidence="6">
    <location>
        <begin position="377"/>
        <end position="429"/>
    </location>
</feature>
<accession>A0ABR6HFZ1</accession>
<dbReference type="InterPro" id="IPR006222">
    <property type="entry name" value="GCVT_N"/>
</dbReference>
<comment type="similarity">
    <text evidence="1">Belongs to the GcvT family.</text>
</comment>
<dbReference type="Gene3D" id="3.30.1360.120">
    <property type="entry name" value="Probable tRNA modification gtpase trme, domain 1"/>
    <property type="match status" value="1"/>
</dbReference>
<dbReference type="InterPro" id="IPR029043">
    <property type="entry name" value="GcvT/YgfZ_C"/>
</dbReference>
<evidence type="ECO:0000259" key="5">
    <source>
        <dbReference type="Pfam" id="PF08669"/>
    </source>
</evidence>
<feature type="domain" description="FAD dependent oxidoreductase" evidence="3">
    <location>
        <begin position="19"/>
        <end position="374"/>
    </location>
</feature>
<dbReference type="SUPFAM" id="SSF51905">
    <property type="entry name" value="FAD/NAD(P)-binding domain"/>
    <property type="match status" value="1"/>
</dbReference>
<evidence type="ECO:0000313" key="8">
    <source>
        <dbReference type="Proteomes" id="UP000577697"/>
    </source>
</evidence>